<dbReference type="RefSeq" id="WP_055263466.1">
    <property type="nucleotide sequence ID" value="NZ_CABIXQ010000002.1"/>
</dbReference>
<evidence type="ECO:0000313" key="2">
    <source>
        <dbReference type="Proteomes" id="UP000095594"/>
    </source>
</evidence>
<accession>A0A173ZCF2</accession>
<protein>
    <submittedName>
        <fullName evidence="1">Phytoene dehydrogenase family protein</fullName>
        <ecNumber evidence="1">1.3.8.2</ecNumber>
    </submittedName>
</protein>
<proteinExistence type="predicted"/>
<dbReference type="PANTHER" id="PTHR43734:SF1">
    <property type="entry name" value="PHYTOENE DESATURASE"/>
    <property type="match status" value="1"/>
</dbReference>
<dbReference type="OrthoDB" id="9814556at2"/>
<dbReference type="Pfam" id="PF13450">
    <property type="entry name" value="NAD_binding_8"/>
    <property type="match status" value="1"/>
</dbReference>
<dbReference type="PRINTS" id="PR00419">
    <property type="entry name" value="ADXRDTASE"/>
</dbReference>
<gene>
    <name evidence="1" type="primary">crtN_2</name>
    <name evidence="1" type="ORF">ERS852471_00440</name>
</gene>
<evidence type="ECO:0000313" key="1">
    <source>
        <dbReference type="EMBL" id="CUN73924.1"/>
    </source>
</evidence>
<sequence length="112" mass="13138">MKKVFIIGAGIGGLSVAARLLQYGFEVEIFEKNNTIGGKTNFIEFKDFKFDLTASIMMFPENYIDLFKFCNVDYKNYFSMIPLYNLYSVFYYDNSKYNFSTNLPNLNRLCFK</sequence>
<dbReference type="EC" id="1.3.8.2" evidence="1"/>
<dbReference type="EMBL" id="CYZX01000002">
    <property type="protein sequence ID" value="CUN73924.1"/>
    <property type="molecule type" value="Genomic_DNA"/>
</dbReference>
<dbReference type="SUPFAM" id="SSF51905">
    <property type="entry name" value="FAD/NAD(P)-binding domain"/>
    <property type="match status" value="1"/>
</dbReference>
<dbReference type="Gene3D" id="3.50.50.60">
    <property type="entry name" value="FAD/NAD(P)-binding domain"/>
    <property type="match status" value="1"/>
</dbReference>
<dbReference type="Proteomes" id="UP000095594">
    <property type="component" value="Unassembled WGS sequence"/>
</dbReference>
<name>A0A173ZCF2_9CLOT</name>
<keyword evidence="1" id="KW-0560">Oxidoreductase</keyword>
<dbReference type="InterPro" id="IPR036188">
    <property type="entry name" value="FAD/NAD-bd_sf"/>
</dbReference>
<dbReference type="AlphaFoldDB" id="A0A173ZCF2"/>
<dbReference type="PANTHER" id="PTHR43734">
    <property type="entry name" value="PHYTOENE DESATURASE"/>
    <property type="match status" value="1"/>
</dbReference>
<reference evidence="1 2" key="1">
    <citation type="submission" date="2015-09" db="EMBL/GenBank/DDBJ databases">
        <authorList>
            <consortium name="Pathogen Informatics"/>
        </authorList>
    </citation>
    <scope>NUCLEOTIDE SEQUENCE [LARGE SCALE GENOMIC DNA]</scope>
    <source>
        <strain evidence="1 2">2789STDY5834856</strain>
    </source>
</reference>
<organism evidence="1 2">
    <name type="scientific">Clostridium disporicum</name>
    <dbReference type="NCBI Taxonomy" id="84024"/>
    <lineage>
        <taxon>Bacteria</taxon>
        <taxon>Bacillati</taxon>
        <taxon>Bacillota</taxon>
        <taxon>Clostridia</taxon>
        <taxon>Eubacteriales</taxon>
        <taxon>Clostridiaceae</taxon>
        <taxon>Clostridium</taxon>
    </lineage>
</organism>
<dbReference type="GO" id="GO:0102223">
    <property type="term" value="F:4,4'-diapophytoene desaturase (4,4'-diaponeurosporene-forming)"/>
    <property type="evidence" value="ECO:0007669"/>
    <property type="project" value="UniProtKB-EC"/>
</dbReference>